<keyword evidence="6" id="KW-0472">Membrane</keyword>
<dbReference type="PANTHER" id="PTHR42698">
    <property type="entry name" value="GTPASE ERA"/>
    <property type="match status" value="1"/>
</dbReference>
<dbReference type="FunFam" id="3.30.300.20:FF:000003">
    <property type="entry name" value="GTPase Era"/>
    <property type="match status" value="1"/>
</dbReference>
<dbReference type="InterPro" id="IPR009019">
    <property type="entry name" value="KH_sf_prok-type"/>
</dbReference>
<dbReference type="PROSITE" id="PS50823">
    <property type="entry name" value="KH_TYPE_2"/>
    <property type="match status" value="1"/>
</dbReference>
<evidence type="ECO:0000256" key="1">
    <source>
        <dbReference type="ARBA" id="ARBA00007921"/>
    </source>
</evidence>
<dbReference type="GO" id="GO:0043024">
    <property type="term" value="F:ribosomal small subunit binding"/>
    <property type="evidence" value="ECO:0007669"/>
    <property type="project" value="TreeGrafter"/>
</dbReference>
<dbReference type="GO" id="GO:0005886">
    <property type="term" value="C:plasma membrane"/>
    <property type="evidence" value="ECO:0007669"/>
    <property type="project" value="UniProtKB-SubCell"/>
</dbReference>
<dbReference type="GO" id="GO:0070181">
    <property type="term" value="F:small ribosomal subunit rRNA binding"/>
    <property type="evidence" value="ECO:0007669"/>
    <property type="project" value="UniProtKB-UniRule"/>
</dbReference>
<evidence type="ECO:0000256" key="4">
    <source>
        <dbReference type="ARBA" id="ARBA00022884"/>
    </source>
</evidence>
<evidence type="ECO:0000256" key="5">
    <source>
        <dbReference type="ARBA" id="ARBA00023134"/>
    </source>
</evidence>
<keyword evidence="12" id="KW-1185">Reference proteome</keyword>
<dbReference type="PANTHER" id="PTHR42698:SF1">
    <property type="entry name" value="GTPASE ERA, MITOCHONDRIAL"/>
    <property type="match status" value="1"/>
</dbReference>
<feature type="region of interest" description="G3" evidence="7">
    <location>
        <begin position="111"/>
        <end position="114"/>
    </location>
</feature>
<dbReference type="InterPro" id="IPR015946">
    <property type="entry name" value="KH_dom-like_a/b"/>
</dbReference>
<dbReference type="Pfam" id="PF01926">
    <property type="entry name" value="MMR_HSR1"/>
    <property type="match status" value="1"/>
</dbReference>
<keyword evidence="5 6" id="KW-0342">GTP-binding</keyword>
<gene>
    <name evidence="6 11" type="primary">era</name>
    <name evidence="11" type="ORF">HMPREF0762_00609</name>
</gene>
<evidence type="ECO:0000256" key="3">
    <source>
        <dbReference type="ARBA" id="ARBA00022741"/>
    </source>
</evidence>
<dbReference type="Gene3D" id="3.30.300.20">
    <property type="match status" value="1"/>
</dbReference>
<dbReference type="NCBIfam" id="TIGR00231">
    <property type="entry name" value="small_GTP"/>
    <property type="match status" value="1"/>
</dbReference>
<evidence type="ECO:0000259" key="10">
    <source>
        <dbReference type="PROSITE" id="PS51713"/>
    </source>
</evidence>
<feature type="region of interest" description="G5" evidence="7">
    <location>
        <begin position="203"/>
        <end position="205"/>
    </location>
</feature>
<dbReference type="GO" id="GO:0000028">
    <property type="term" value="P:ribosomal small subunit assembly"/>
    <property type="evidence" value="ECO:0007669"/>
    <property type="project" value="TreeGrafter"/>
</dbReference>
<keyword evidence="3 6" id="KW-0547">Nucleotide-binding</keyword>
<dbReference type="SUPFAM" id="SSF52540">
    <property type="entry name" value="P-loop containing nucleoside triphosphate hydrolases"/>
    <property type="match status" value="1"/>
</dbReference>
<dbReference type="InterPro" id="IPR005662">
    <property type="entry name" value="GTPase_Era-like"/>
</dbReference>
<sequence>MQEGSLRRAFFLYIIVSFIPHLARRSRRPRSGSIDAVDVGSAGEASEGTFMSNQFKSGFVTLVGRPNVGKSSLINAVVGHKVAITSSTAQTTRHRFRAILTTDDAQVVMVDTPGLHKPHDALGEELNTSAIMALEDVDVVAFVVDASQPFGRGDEWVANQVRAAKAPRKILVLSKADLVDAQIVEDQLNAARALDSWDDEIVLSAKTGFNVDGFVQAVIAALPAGPKWFPDDMDTDQPFEVIVAEFIREKILRSYRDEVPHSIGVVADDLEYDRAKDMYRIYATVFVERDSQKGIIIGKGGAAIKRVGIEARLDLEQMLGCKVFLDLQVKVKKNWRRDLNQIRRFGYGEGI</sequence>
<dbReference type="NCBIfam" id="TIGR00436">
    <property type="entry name" value="era"/>
    <property type="match status" value="1"/>
</dbReference>
<name>D0WFL0_SLAES</name>
<feature type="domain" description="Era-type G" evidence="10">
    <location>
        <begin position="56"/>
        <end position="224"/>
    </location>
</feature>
<dbReference type="HAMAP" id="MF_00367">
    <property type="entry name" value="GTPase_Era"/>
    <property type="match status" value="1"/>
</dbReference>
<keyword evidence="6" id="KW-0963">Cytoplasm</keyword>
<reference evidence="11" key="1">
    <citation type="submission" date="2009-10" db="EMBL/GenBank/DDBJ databases">
        <authorList>
            <person name="Weinstock G."/>
            <person name="Sodergren E."/>
            <person name="Clifton S."/>
            <person name="Fulton L."/>
            <person name="Fulton B."/>
            <person name="Courtney L."/>
            <person name="Fronick C."/>
            <person name="Harrison M."/>
            <person name="Strong C."/>
            <person name="Farmer C."/>
            <person name="Delahaunty K."/>
            <person name="Markovic C."/>
            <person name="Hall O."/>
            <person name="Minx P."/>
            <person name="Tomlinson C."/>
            <person name="Mitreva M."/>
            <person name="Nelson J."/>
            <person name="Hou S."/>
            <person name="Wollam A."/>
            <person name="Pepin K.H."/>
            <person name="Johnson M."/>
            <person name="Bhonagiri V."/>
            <person name="Nash W.E."/>
            <person name="Warren W."/>
            <person name="Chinwalla A."/>
            <person name="Mardis E.R."/>
            <person name="Wilson R.K."/>
        </authorList>
    </citation>
    <scope>NUCLEOTIDE SEQUENCE [LARGE SCALE GENOMIC DNA]</scope>
    <source>
        <strain evidence="11">ATCC 700122</strain>
    </source>
</reference>
<feature type="domain" description="KH type-2" evidence="9">
    <location>
        <begin position="247"/>
        <end position="333"/>
    </location>
</feature>
<dbReference type="SUPFAM" id="SSF54814">
    <property type="entry name" value="Prokaryotic type KH domain (KH-domain type II)"/>
    <property type="match status" value="1"/>
</dbReference>
<dbReference type="InterPro" id="IPR027417">
    <property type="entry name" value="P-loop_NTPase"/>
</dbReference>
<evidence type="ECO:0000256" key="6">
    <source>
        <dbReference type="HAMAP-Rule" id="MF_00367"/>
    </source>
</evidence>
<dbReference type="GO" id="GO:0003924">
    <property type="term" value="F:GTPase activity"/>
    <property type="evidence" value="ECO:0007669"/>
    <property type="project" value="UniProtKB-UniRule"/>
</dbReference>
<feature type="region of interest" description="G2" evidence="7">
    <location>
        <begin position="90"/>
        <end position="94"/>
    </location>
</feature>
<dbReference type="InterPro" id="IPR005225">
    <property type="entry name" value="Small_GTP-bd"/>
</dbReference>
<dbReference type="InterPro" id="IPR006073">
    <property type="entry name" value="GTP-bd"/>
</dbReference>
<organism evidence="11 12">
    <name type="scientific">Slackia exigua (strain ATCC 700122 / DSM 15923 / CIP 105133 / JCM 11022 / KCTC 5966 / S-7)</name>
    <dbReference type="NCBI Taxonomy" id="649764"/>
    <lineage>
        <taxon>Bacteria</taxon>
        <taxon>Bacillati</taxon>
        <taxon>Actinomycetota</taxon>
        <taxon>Coriobacteriia</taxon>
        <taxon>Eggerthellales</taxon>
        <taxon>Eggerthellaceae</taxon>
        <taxon>Slackia</taxon>
    </lineage>
</organism>
<evidence type="ECO:0000256" key="7">
    <source>
        <dbReference type="PROSITE-ProRule" id="PRU01050"/>
    </source>
</evidence>
<accession>D0WFL0</accession>
<dbReference type="Pfam" id="PF07650">
    <property type="entry name" value="KH_2"/>
    <property type="match status" value="1"/>
</dbReference>
<dbReference type="PROSITE" id="PS51713">
    <property type="entry name" value="G_ERA"/>
    <property type="match status" value="1"/>
</dbReference>
<dbReference type="CDD" id="cd04163">
    <property type="entry name" value="Era"/>
    <property type="match status" value="1"/>
</dbReference>
<dbReference type="CDD" id="cd22534">
    <property type="entry name" value="KH-II_Era"/>
    <property type="match status" value="1"/>
</dbReference>
<dbReference type="NCBIfam" id="NF000908">
    <property type="entry name" value="PRK00089.1"/>
    <property type="match status" value="1"/>
</dbReference>
<proteinExistence type="inferred from homology"/>
<keyword evidence="6" id="KW-1003">Cell membrane</keyword>
<dbReference type="eggNOG" id="COG1159">
    <property type="taxonomic scope" value="Bacteria"/>
</dbReference>
<keyword evidence="6" id="KW-0690">Ribosome biogenesis</keyword>
<evidence type="ECO:0000256" key="2">
    <source>
        <dbReference type="ARBA" id="ARBA00020484"/>
    </source>
</evidence>
<dbReference type="InterPro" id="IPR004044">
    <property type="entry name" value="KH_dom_type_2"/>
</dbReference>
<comment type="similarity">
    <text evidence="1 6 7 8">Belongs to the TRAFAC class TrmE-Era-EngA-EngB-Septin-like GTPase superfamily. Era GTPase family.</text>
</comment>
<dbReference type="GO" id="GO:0005525">
    <property type="term" value="F:GTP binding"/>
    <property type="evidence" value="ECO:0007669"/>
    <property type="project" value="UniProtKB-UniRule"/>
</dbReference>
<feature type="binding site" evidence="6">
    <location>
        <begin position="174"/>
        <end position="177"/>
    </location>
    <ligand>
        <name>GTP</name>
        <dbReference type="ChEBI" id="CHEBI:37565"/>
    </ligand>
</feature>
<feature type="region of interest" description="G1" evidence="7">
    <location>
        <begin position="64"/>
        <end position="71"/>
    </location>
</feature>
<dbReference type="Proteomes" id="UP000006001">
    <property type="component" value="Unassembled WGS sequence"/>
</dbReference>
<feature type="binding site" evidence="6">
    <location>
        <begin position="64"/>
        <end position="71"/>
    </location>
    <ligand>
        <name>GTP</name>
        <dbReference type="ChEBI" id="CHEBI:37565"/>
    </ligand>
</feature>
<evidence type="ECO:0000256" key="8">
    <source>
        <dbReference type="RuleBase" id="RU003761"/>
    </source>
</evidence>
<evidence type="ECO:0000259" key="9">
    <source>
        <dbReference type="PROSITE" id="PS50823"/>
    </source>
</evidence>
<comment type="function">
    <text evidence="6">An essential GTPase that binds both GDP and GTP, with rapid nucleotide exchange. Plays a role in 16S rRNA processing and 30S ribosomal subunit biogenesis and possibly also in cell cycle regulation and energy metabolism.</text>
</comment>
<keyword evidence="4 6" id="KW-0694">RNA-binding</keyword>
<feature type="region of interest" description="G4" evidence="7">
    <location>
        <begin position="174"/>
        <end position="177"/>
    </location>
</feature>
<comment type="subcellular location">
    <subcellularLocation>
        <location evidence="6">Cytoplasm</location>
    </subcellularLocation>
    <subcellularLocation>
        <location evidence="6">Cell membrane</location>
        <topology evidence="6">Peripheral membrane protein</topology>
    </subcellularLocation>
</comment>
<evidence type="ECO:0000313" key="12">
    <source>
        <dbReference type="Proteomes" id="UP000006001"/>
    </source>
</evidence>
<keyword evidence="6" id="KW-0699">rRNA-binding</keyword>
<dbReference type="InterPro" id="IPR030388">
    <property type="entry name" value="G_ERA_dom"/>
</dbReference>
<feature type="binding site" evidence="6">
    <location>
        <begin position="111"/>
        <end position="115"/>
    </location>
    <ligand>
        <name>GTP</name>
        <dbReference type="ChEBI" id="CHEBI:37565"/>
    </ligand>
</feature>
<dbReference type="Gene3D" id="3.40.50.300">
    <property type="entry name" value="P-loop containing nucleotide triphosphate hydrolases"/>
    <property type="match status" value="1"/>
</dbReference>
<dbReference type="STRING" id="649764.HMPREF0762_00609"/>
<dbReference type="PRINTS" id="PR00326">
    <property type="entry name" value="GTP1OBG"/>
</dbReference>
<dbReference type="GO" id="GO:0005829">
    <property type="term" value="C:cytosol"/>
    <property type="evidence" value="ECO:0007669"/>
    <property type="project" value="TreeGrafter"/>
</dbReference>
<comment type="subunit">
    <text evidence="6">Monomer.</text>
</comment>
<protein>
    <recommendedName>
        <fullName evidence="2 6">GTPase Era</fullName>
    </recommendedName>
</protein>
<comment type="caution">
    <text evidence="11">The sequence shown here is derived from an EMBL/GenBank/DDBJ whole genome shotgun (WGS) entry which is preliminary data.</text>
</comment>
<dbReference type="EMBL" id="ACUX02000006">
    <property type="protein sequence ID" value="EEZ61273.1"/>
    <property type="molecule type" value="Genomic_DNA"/>
</dbReference>
<dbReference type="AlphaFoldDB" id="D0WFL0"/>
<dbReference type="HOGENOM" id="CLU_038009_1_0_11"/>
<evidence type="ECO:0000313" key="11">
    <source>
        <dbReference type="EMBL" id="EEZ61273.1"/>
    </source>
</evidence>